<name>A0A0V1AMW0_TRISP</name>
<gene>
    <name evidence="1" type="ORF">T01_3785</name>
</gene>
<dbReference type="Proteomes" id="UP000054776">
    <property type="component" value="Unassembled WGS sequence"/>
</dbReference>
<dbReference type="AlphaFoldDB" id="A0A0V1AMW0"/>
<evidence type="ECO:0000313" key="1">
    <source>
        <dbReference type="EMBL" id="KRY26150.1"/>
    </source>
</evidence>
<protein>
    <submittedName>
        <fullName evidence="1">Uncharacterized protein</fullName>
    </submittedName>
</protein>
<reference evidence="1 2" key="1">
    <citation type="submission" date="2015-01" db="EMBL/GenBank/DDBJ databases">
        <title>Evolution of Trichinella species and genotypes.</title>
        <authorList>
            <person name="Korhonen P.K."/>
            <person name="Edoardo P."/>
            <person name="Giuseppe L.R."/>
            <person name="Gasser R.B."/>
        </authorList>
    </citation>
    <scope>NUCLEOTIDE SEQUENCE [LARGE SCALE GENOMIC DNA]</scope>
    <source>
        <strain evidence="1">ISS3</strain>
    </source>
</reference>
<organism evidence="1 2">
    <name type="scientific">Trichinella spiralis</name>
    <name type="common">Trichina worm</name>
    <dbReference type="NCBI Taxonomy" id="6334"/>
    <lineage>
        <taxon>Eukaryota</taxon>
        <taxon>Metazoa</taxon>
        <taxon>Ecdysozoa</taxon>
        <taxon>Nematoda</taxon>
        <taxon>Enoplea</taxon>
        <taxon>Dorylaimia</taxon>
        <taxon>Trichinellida</taxon>
        <taxon>Trichinellidae</taxon>
        <taxon>Trichinella</taxon>
    </lineage>
</organism>
<evidence type="ECO:0000313" key="2">
    <source>
        <dbReference type="Proteomes" id="UP000054776"/>
    </source>
</evidence>
<proteinExistence type="predicted"/>
<dbReference type="EMBL" id="JYDH01000544">
    <property type="protein sequence ID" value="KRY26150.1"/>
    <property type="molecule type" value="Genomic_DNA"/>
</dbReference>
<comment type="caution">
    <text evidence="1">The sequence shown here is derived from an EMBL/GenBank/DDBJ whole genome shotgun (WGS) entry which is preliminary data.</text>
</comment>
<accession>A0A0V1AMW0</accession>
<dbReference type="InParanoid" id="A0A0V1AMW0"/>
<keyword evidence="2" id="KW-1185">Reference proteome</keyword>
<sequence>MAFTLGHTCDPTRFGTPFSVTQISLAHRLAQCRIPLVSIICKFYSPTSYWLSLDAFHSLSSKSNFIGPPAGTTSHSIGRHYMQI</sequence>